<proteinExistence type="predicted"/>
<evidence type="ECO:0008006" key="4">
    <source>
        <dbReference type="Google" id="ProtNLM"/>
    </source>
</evidence>
<evidence type="ECO:0000313" key="2">
    <source>
        <dbReference type="EMBL" id="PAP77350.1"/>
    </source>
</evidence>
<protein>
    <recommendedName>
        <fullName evidence="4">DUF4252 domain-containing protein</fullName>
    </recommendedName>
</protein>
<dbReference type="AlphaFoldDB" id="A0A271J1W8"/>
<reference evidence="2 3" key="1">
    <citation type="submission" date="2016-11" db="EMBL/GenBank/DDBJ databases">
        <title>Study of marine rhodopsin-containing bacteria.</title>
        <authorList>
            <person name="Yoshizawa S."/>
            <person name="Kumagai Y."/>
            <person name="Kogure K."/>
        </authorList>
    </citation>
    <scope>NUCLEOTIDE SEQUENCE [LARGE SCALE GENOMIC DNA]</scope>
    <source>
        <strain evidence="2 3">SAORIC-28</strain>
    </source>
</reference>
<evidence type="ECO:0000313" key="3">
    <source>
        <dbReference type="Proteomes" id="UP000216339"/>
    </source>
</evidence>
<dbReference type="EMBL" id="MQWD01000001">
    <property type="protein sequence ID" value="PAP77350.1"/>
    <property type="molecule type" value="Genomic_DNA"/>
</dbReference>
<accession>A0A271J1W8</accession>
<sequence length="196" mass="21278">MLVLPGCVSLEMGRMKREIERDVEAAGTAEVGRGFAVALGRGTIGSSRFLTRLFAPSATEPYRALSRHVRQVKVARYDVTGSFDGRDVGRPSALDRYEADGWVSLVTVRDPEQAVWVLYREDARRLALTDLLAIALTDEDLVLTRLRGDLSSLVLDAAAMGAEGDLFGGAFDETGVFGPRDDEEADREDSTVDAAP</sequence>
<feature type="region of interest" description="Disordered" evidence="1">
    <location>
        <begin position="174"/>
        <end position="196"/>
    </location>
</feature>
<name>A0A271J1W8_9BACT</name>
<keyword evidence="3" id="KW-1185">Reference proteome</keyword>
<gene>
    <name evidence="2" type="ORF">BSZ37_13355</name>
</gene>
<evidence type="ECO:0000256" key="1">
    <source>
        <dbReference type="SAM" id="MobiDB-lite"/>
    </source>
</evidence>
<comment type="caution">
    <text evidence="2">The sequence shown here is derived from an EMBL/GenBank/DDBJ whole genome shotgun (WGS) entry which is preliminary data.</text>
</comment>
<dbReference type="Proteomes" id="UP000216339">
    <property type="component" value="Unassembled WGS sequence"/>
</dbReference>
<organism evidence="2 3">
    <name type="scientific">Rubrivirga marina</name>
    <dbReference type="NCBI Taxonomy" id="1196024"/>
    <lineage>
        <taxon>Bacteria</taxon>
        <taxon>Pseudomonadati</taxon>
        <taxon>Rhodothermota</taxon>
        <taxon>Rhodothermia</taxon>
        <taxon>Rhodothermales</taxon>
        <taxon>Rubricoccaceae</taxon>
        <taxon>Rubrivirga</taxon>
    </lineage>
</organism>